<dbReference type="PANTHER" id="PTHR42852">
    <property type="entry name" value="THIOL:DISULFIDE INTERCHANGE PROTEIN DSBE"/>
    <property type="match status" value="1"/>
</dbReference>
<keyword evidence="5" id="KW-0676">Redox-active center</keyword>
<keyword evidence="3" id="KW-0812">Transmembrane</keyword>
<dbReference type="InterPro" id="IPR036249">
    <property type="entry name" value="Thioredoxin-like_sf"/>
</dbReference>
<sequence length="199" mass="21230">MRTKLLIAVGLVALVALVAVGLSQTGSDNAAPSQDELRYSPSQIEQELTGSPAPLAAIHEQSSQLLGGGRDAVEQRLAALREAGTPVIVNKWASWCGPCRAEFPHFQNLSVEFGKRVAFLGLNSGDNDGDAREFLGDFPVSYPSYKDPNEKAALDLGVSAAYPATIFFDARGEKVFTKQGLYADEADLAADIRRYALGG</sequence>
<comment type="subcellular location">
    <subcellularLocation>
        <location evidence="1">Cell envelope</location>
    </subcellularLocation>
</comment>
<dbReference type="Gene3D" id="3.40.30.10">
    <property type="entry name" value="Glutaredoxin"/>
    <property type="match status" value="1"/>
</dbReference>
<dbReference type="GO" id="GO:0016491">
    <property type="term" value="F:oxidoreductase activity"/>
    <property type="evidence" value="ECO:0007669"/>
    <property type="project" value="InterPro"/>
</dbReference>
<evidence type="ECO:0000256" key="2">
    <source>
        <dbReference type="ARBA" id="ARBA00022748"/>
    </source>
</evidence>
<dbReference type="SUPFAM" id="SSF52833">
    <property type="entry name" value="Thioredoxin-like"/>
    <property type="match status" value="1"/>
</dbReference>
<dbReference type="GO" id="GO:0017004">
    <property type="term" value="P:cytochrome complex assembly"/>
    <property type="evidence" value="ECO:0007669"/>
    <property type="project" value="UniProtKB-KW"/>
</dbReference>
<comment type="caution">
    <text evidence="7">The sequence shown here is derived from an EMBL/GenBank/DDBJ whole genome shotgun (WGS) entry which is preliminary data.</text>
</comment>
<dbReference type="OrthoDB" id="9796554at2"/>
<dbReference type="InterPro" id="IPR013766">
    <property type="entry name" value="Thioredoxin_domain"/>
</dbReference>
<dbReference type="PANTHER" id="PTHR42852:SF6">
    <property type="entry name" value="THIOL:DISULFIDE INTERCHANGE PROTEIN DSBE"/>
    <property type="match status" value="1"/>
</dbReference>
<keyword evidence="2" id="KW-0201">Cytochrome c-type biogenesis</keyword>
<dbReference type="PROSITE" id="PS51352">
    <property type="entry name" value="THIOREDOXIN_2"/>
    <property type="match status" value="1"/>
</dbReference>
<dbReference type="Proteomes" id="UP000240739">
    <property type="component" value="Unassembled WGS sequence"/>
</dbReference>
<keyword evidence="8" id="KW-1185">Reference proteome</keyword>
<evidence type="ECO:0000256" key="5">
    <source>
        <dbReference type="ARBA" id="ARBA00023284"/>
    </source>
</evidence>
<evidence type="ECO:0000256" key="1">
    <source>
        <dbReference type="ARBA" id="ARBA00004196"/>
    </source>
</evidence>
<reference evidence="7 8" key="1">
    <citation type="submission" date="2018-03" db="EMBL/GenBank/DDBJ databases">
        <title>Aquarubrobacter algicola gen. nov., sp. nov., a novel actinobacterium isolated from shallow eutrophic lake during the end of cyanobacterial harmful algal blooms.</title>
        <authorList>
            <person name="Chun S.J."/>
        </authorList>
    </citation>
    <scope>NUCLEOTIDE SEQUENCE [LARGE SCALE GENOMIC DNA]</scope>
    <source>
        <strain evidence="7 8">Seoho-28</strain>
    </source>
</reference>
<feature type="domain" description="Thioredoxin" evidence="6">
    <location>
        <begin position="47"/>
        <end position="197"/>
    </location>
</feature>
<evidence type="ECO:0000256" key="4">
    <source>
        <dbReference type="ARBA" id="ARBA00023157"/>
    </source>
</evidence>
<proteinExistence type="predicted"/>
<gene>
    <name evidence="7" type="ORF">C7Y72_06475</name>
</gene>
<evidence type="ECO:0000313" key="7">
    <source>
        <dbReference type="EMBL" id="PTL59321.1"/>
    </source>
</evidence>
<evidence type="ECO:0000259" key="6">
    <source>
        <dbReference type="PROSITE" id="PS51352"/>
    </source>
</evidence>
<keyword evidence="4" id="KW-1015">Disulfide bond</keyword>
<dbReference type="GO" id="GO:0030313">
    <property type="term" value="C:cell envelope"/>
    <property type="evidence" value="ECO:0007669"/>
    <property type="project" value="UniProtKB-SubCell"/>
</dbReference>
<dbReference type="InterPro" id="IPR013740">
    <property type="entry name" value="Redoxin"/>
</dbReference>
<organism evidence="7 8">
    <name type="scientific">Paraconexibacter algicola</name>
    <dbReference type="NCBI Taxonomy" id="2133960"/>
    <lineage>
        <taxon>Bacteria</taxon>
        <taxon>Bacillati</taxon>
        <taxon>Actinomycetota</taxon>
        <taxon>Thermoleophilia</taxon>
        <taxon>Solirubrobacterales</taxon>
        <taxon>Paraconexibacteraceae</taxon>
        <taxon>Paraconexibacter</taxon>
    </lineage>
</organism>
<dbReference type="RefSeq" id="WP_107567841.1">
    <property type="nucleotide sequence ID" value="NZ_PYYB01000001.1"/>
</dbReference>
<evidence type="ECO:0000256" key="3">
    <source>
        <dbReference type="ARBA" id="ARBA00022968"/>
    </source>
</evidence>
<name>A0A2T4UJA3_9ACTN</name>
<dbReference type="Pfam" id="PF08534">
    <property type="entry name" value="Redoxin"/>
    <property type="match status" value="1"/>
</dbReference>
<dbReference type="InterPro" id="IPR050553">
    <property type="entry name" value="Thioredoxin_ResA/DsbE_sf"/>
</dbReference>
<dbReference type="EMBL" id="PYYB01000001">
    <property type="protein sequence ID" value="PTL59321.1"/>
    <property type="molecule type" value="Genomic_DNA"/>
</dbReference>
<dbReference type="AlphaFoldDB" id="A0A2T4UJA3"/>
<evidence type="ECO:0000313" key="8">
    <source>
        <dbReference type="Proteomes" id="UP000240739"/>
    </source>
</evidence>
<keyword evidence="3" id="KW-0735">Signal-anchor</keyword>
<dbReference type="CDD" id="cd02966">
    <property type="entry name" value="TlpA_like_family"/>
    <property type="match status" value="1"/>
</dbReference>
<protein>
    <recommendedName>
        <fullName evidence="6">Thioredoxin domain-containing protein</fullName>
    </recommendedName>
</protein>
<accession>A0A2T4UJA3</accession>